<evidence type="ECO:0000256" key="1">
    <source>
        <dbReference type="ARBA" id="ARBA00001962"/>
    </source>
</evidence>
<dbReference type="SUPFAM" id="SSF47240">
    <property type="entry name" value="Ferritin-like"/>
    <property type="match status" value="1"/>
</dbReference>
<reference evidence="3" key="1">
    <citation type="journal article" date="2019" name="Int. J. Syst. Evol. Microbiol.">
        <title>The Global Catalogue of Microorganisms (GCM) 10K type strain sequencing project: providing services to taxonomists for standard genome sequencing and annotation.</title>
        <authorList>
            <consortium name="The Broad Institute Genomics Platform"/>
            <consortium name="The Broad Institute Genome Sequencing Center for Infectious Disease"/>
            <person name="Wu L."/>
            <person name="Ma J."/>
        </authorList>
    </citation>
    <scope>NUCLEOTIDE SEQUENCE [LARGE SCALE GENOMIC DNA]</scope>
    <source>
        <strain evidence="3">CGMCC 1.12778</strain>
    </source>
</reference>
<evidence type="ECO:0000313" key="2">
    <source>
        <dbReference type="EMBL" id="GGH93390.1"/>
    </source>
</evidence>
<comment type="caution">
    <text evidence="2">The sequence shown here is derived from an EMBL/GenBank/DDBJ whole genome shotgun (WGS) entry which is preliminary data.</text>
</comment>
<keyword evidence="3" id="KW-1185">Reference proteome</keyword>
<proteinExistence type="predicted"/>
<dbReference type="InterPro" id="IPR012348">
    <property type="entry name" value="RNR-like"/>
</dbReference>
<dbReference type="Gene3D" id="1.10.620.20">
    <property type="entry name" value="Ribonucleotide Reductase, subunit A"/>
    <property type="match status" value="1"/>
</dbReference>
<accession>A0ABQ2AQB1</accession>
<dbReference type="Pfam" id="PF00268">
    <property type="entry name" value="Ribonuc_red_sm"/>
    <property type="match status" value="1"/>
</dbReference>
<dbReference type="Proteomes" id="UP000643279">
    <property type="component" value="Unassembled WGS sequence"/>
</dbReference>
<gene>
    <name evidence="2" type="ORF">GCM10007170_14160</name>
</gene>
<dbReference type="EMBL" id="BMFW01000004">
    <property type="protein sequence ID" value="GGH93390.1"/>
    <property type="molecule type" value="Genomic_DNA"/>
</dbReference>
<protein>
    <submittedName>
        <fullName evidence="2">Uncharacterized protein</fullName>
    </submittedName>
</protein>
<dbReference type="InterPro" id="IPR009078">
    <property type="entry name" value="Ferritin-like_SF"/>
</dbReference>
<comment type="cofactor">
    <cofactor evidence="1">
        <name>Fe cation</name>
        <dbReference type="ChEBI" id="CHEBI:24875"/>
    </cofactor>
</comment>
<dbReference type="InterPro" id="IPR000358">
    <property type="entry name" value="RNR_small_fam"/>
</dbReference>
<sequence>MESVHAKPSSSIFSTLCSSKEIDEAFRWSVENEHLQKKAQIVMDYSKGDDPLKHKVASTLRRLPVLLRLLPADVLVLPRQAHEHR</sequence>
<organism evidence="2 3">
    <name type="scientific">Arthrobacter liuii</name>
    <dbReference type="NCBI Taxonomy" id="1476996"/>
    <lineage>
        <taxon>Bacteria</taxon>
        <taxon>Bacillati</taxon>
        <taxon>Actinomycetota</taxon>
        <taxon>Actinomycetes</taxon>
        <taxon>Micrococcales</taxon>
        <taxon>Micrococcaceae</taxon>
        <taxon>Arthrobacter</taxon>
    </lineage>
</organism>
<name>A0ABQ2AQB1_9MICC</name>
<evidence type="ECO:0000313" key="3">
    <source>
        <dbReference type="Proteomes" id="UP000643279"/>
    </source>
</evidence>